<gene>
    <name evidence="5" type="ORF">EYB58_07360</name>
</gene>
<feature type="region of interest" description="Disordered" evidence="4">
    <location>
        <begin position="20"/>
        <end position="42"/>
    </location>
</feature>
<evidence type="ECO:0000256" key="1">
    <source>
        <dbReference type="ARBA" id="ARBA00004442"/>
    </source>
</evidence>
<keyword evidence="3" id="KW-0998">Cell outer membrane</keyword>
<organism evidence="5 6">
    <name type="scientific">Desulfobacter hydrogenophilus</name>
    <dbReference type="NCBI Taxonomy" id="2291"/>
    <lineage>
        <taxon>Bacteria</taxon>
        <taxon>Pseudomonadati</taxon>
        <taxon>Thermodesulfobacteriota</taxon>
        <taxon>Desulfobacteria</taxon>
        <taxon>Desulfobacterales</taxon>
        <taxon>Desulfobacteraceae</taxon>
        <taxon>Desulfobacter</taxon>
    </lineage>
</organism>
<evidence type="ECO:0000313" key="6">
    <source>
        <dbReference type="Proteomes" id="UP000293902"/>
    </source>
</evidence>
<accession>A0ABX5RE25</accession>
<reference evidence="5 6" key="1">
    <citation type="submission" date="2019-02" db="EMBL/GenBank/DDBJ databases">
        <title>Complete genome sequence of Desulfobacter hydrogenophilus AcRS1.</title>
        <authorList>
            <person name="Marietou A."/>
            <person name="Lund M.B."/>
            <person name="Marshall I.P.G."/>
            <person name="Schreiber L."/>
            <person name="Jorgensen B."/>
        </authorList>
    </citation>
    <scope>NUCLEOTIDE SEQUENCE [LARGE SCALE GENOMIC DNA]</scope>
    <source>
        <strain evidence="5 6">AcRS1</strain>
    </source>
</reference>
<evidence type="ECO:0000256" key="3">
    <source>
        <dbReference type="ARBA" id="ARBA00023237"/>
    </source>
</evidence>
<feature type="compositionally biased region" description="Acidic residues" evidence="4">
    <location>
        <begin position="29"/>
        <end position="39"/>
    </location>
</feature>
<dbReference type="Gene3D" id="2.40.170.20">
    <property type="entry name" value="TonB-dependent receptor, beta-barrel domain"/>
    <property type="match status" value="1"/>
</dbReference>
<protein>
    <submittedName>
        <fullName evidence="5">Uncharacterized protein</fullName>
    </submittedName>
</protein>
<dbReference type="RefSeq" id="WP_131072025.1">
    <property type="nucleotide sequence ID" value="NZ_CP036313.1"/>
</dbReference>
<evidence type="ECO:0000256" key="2">
    <source>
        <dbReference type="ARBA" id="ARBA00023136"/>
    </source>
</evidence>
<dbReference type="Proteomes" id="UP000293902">
    <property type="component" value="Chromosome"/>
</dbReference>
<sequence length="109" mass="11765">MAGGSFGNDYVTASITVSGTKTDGFSTASEEDGNSENDGYENKSAGLKINAIPSEIIDLNFNLHLAESEYDMDGFTYDANWNSEFGDTLDTQNTDEITGRLEVSMGTRN</sequence>
<keyword evidence="2" id="KW-0472">Membrane</keyword>
<keyword evidence="6" id="KW-1185">Reference proteome</keyword>
<name>A0ABX5RE25_9BACT</name>
<dbReference type="SUPFAM" id="SSF56935">
    <property type="entry name" value="Porins"/>
    <property type="match status" value="1"/>
</dbReference>
<dbReference type="EMBL" id="CP036313">
    <property type="protein sequence ID" value="QBH12740.1"/>
    <property type="molecule type" value="Genomic_DNA"/>
</dbReference>
<evidence type="ECO:0000313" key="5">
    <source>
        <dbReference type="EMBL" id="QBH12740.1"/>
    </source>
</evidence>
<evidence type="ECO:0000256" key="4">
    <source>
        <dbReference type="SAM" id="MobiDB-lite"/>
    </source>
</evidence>
<proteinExistence type="predicted"/>
<comment type="subcellular location">
    <subcellularLocation>
        <location evidence="1">Cell outer membrane</location>
    </subcellularLocation>
</comment>
<dbReference type="InterPro" id="IPR036942">
    <property type="entry name" value="Beta-barrel_TonB_sf"/>
</dbReference>